<dbReference type="NCBIfam" id="TIGR00097">
    <property type="entry name" value="HMP-P_kinase"/>
    <property type="match status" value="1"/>
</dbReference>
<dbReference type="GO" id="GO:0009229">
    <property type="term" value="P:thiamine diphosphate biosynthetic process"/>
    <property type="evidence" value="ECO:0007669"/>
    <property type="project" value="UniProtKB-UniPathway"/>
</dbReference>
<dbReference type="EC" id="2.7.1.49" evidence="2"/>
<dbReference type="OrthoDB" id="9810880at2"/>
<dbReference type="RefSeq" id="WP_015047570.1">
    <property type="nucleotide sequence ID" value="NC_018868.3"/>
</dbReference>
<dbReference type="PANTHER" id="PTHR20858">
    <property type="entry name" value="PHOSPHOMETHYLPYRIMIDINE KINASE"/>
    <property type="match status" value="1"/>
</dbReference>
<keyword evidence="4" id="KW-0418">Kinase</keyword>
<dbReference type="SUPFAM" id="SSF53613">
    <property type="entry name" value="Ribokinase-like"/>
    <property type="match status" value="1"/>
</dbReference>
<comment type="pathway">
    <text evidence="1">Cofactor biosynthesis; thiamine diphosphate biosynthesis.</text>
</comment>
<dbReference type="EMBL" id="CP003746">
    <property type="protein sequence ID" value="AFU99406.1"/>
    <property type="molecule type" value="Genomic_DNA"/>
</dbReference>
<dbReference type="eggNOG" id="COG0351">
    <property type="taxonomic scope" value="Bacteria"/>
</dbReference>
<dbReference type="GO" id="GO:0008902">
    <property type="term" value="F:hydroxymethylpyrimidine kinase activity"/>
    <property type="evidence" value="ECO:0007669"/>
    <property type="project" value="UniProtKB-EC"/>
</dbReference>
<evidence type="ECO:0000313" key="5">
    <source>
        <dbReference type="Proteomes" id="UP000000466"/>
    </source>
</evidence>
<accession>K4KK75</accession>
<dbReference type="InterPro" id="IPR013749">
    <property type="entry name" value="PM/HMP-P_kinase-1"/>
</dbReference>
<dbReference type="KEGG" id="saga:M5M_11145"/>
<sequence length="286" mass="30076">MSIVQNPQPVLLSIAGSDPSAGAGIQADLKTAAALQVYAVTAVSALTVQNSLGVTEVHPVPPAVLRAQIESLLVDHQIACVKVGMLADPSQVACLNALRQQPVLARVPWIVDTPLRASAGCPLFAGAPDQAYARLLAGATLITPNLQEAAQLTGQAVARDDNDMLVQATTLLQQSAQAVLLKGGHRADQAVDLLLQPGAAPVWFRAPLINTRNSHGTGCTLASAIAAFLVRGQPLARAVASAITFQRACLARSKHYAIGDFDAGKGPLWHFPDPLYPREEHDEQHD</sequence>
<evidence type="ECO:0000256" key="2">
    <source>
        <dbReference type="ARBA" id="ARBA00012135"/>
    </source>
</evidence>
<dbReference type="CDD" id="cd01169">
    <property type="entry name" value="HMPP_kinase"/>
    <property type="match status" value="1"/>
</dbReference>
<protein>
    <recommendedName>
        <fullName evidence="2">hydroxymethylpyrimidine kinase</fullName>
        <ecNumber evidence="2">2.7.1.49</ecNumber>
    </recommendedName>
</protein>
<dbReference type="GO" id="GO:0005829">
    <property type="term" value="C:cytosol"/>
    <property type="evidence" value="ECO:0007669"/>
    <property type="project" value="TreeGrafter"/>
</dbReference>
<dbReference type="InterPro" id="IPR004399">
    <property type="entry name" value="HMP/HMP-P_kinase_dom"/>
</dbReference>
<evidence type="ECO:0000313" key="4">
    <source>
        <dbReference type="EMBL" id="AFU99406.1"/>
    </source>
</evidence>
<dbReference type="HOGENOM" id="CLU_020520_0_1_6"/>
<dbReference type="Proteomes" id="UP000000466">
    <property type="component" value="Chromosome"/>
</dbReference>
<dbReference type="PANTHER" id="PTHR20858:SF17">
    <property type="entry name" value="HYDROXYMETHYLPYRIMIDINE_PHOSPHOMETHYLPYRIMIDINE KINASE THI20-RELATED"/>
    <property type="match status" value="1"/>
</dbReference>
<dbReference type="UniPathway" id="UPA00060">
    <property type="reaction ID" value="UER00138"/>
</dbReference>
<dbReference type="GO" id="GO:0008972">
    <property type="term" value="F:phosphomethylpyrimidine kinase activity"/>
    <property type="evidence" value="ECO:0007669"/>
    <property type="project" value="InterPro"/>
</dbReference>
<keyword evidence="5" id="KW-1185">Reference proteome</keyword>
<dbReference type="AlphaFoldDB" id="K4KK75"/>
<evidence type="ECO:0000259" key="3">
    <source>
        <dbReference type="Pfam" id="PF08543"/>
    </source>
</evidence>
<dbReference type="Pfam" id="PF08543">
    <property type="entry name" value="Phos_pyr_kin"/>
    <property type="match status" value="1"/>
</dbReference>
<name>K4KK75_SIMAS</name>
<organism evidence="4 5">
    <name type="scientific">Simiduia agarivorans (strain DSM 21679 / JCM 13881 / BCRC 17597 / SA1)</name>
    <dbReference type="NCBI Taxonomy" id="1117647"/>
    <lineage>
        <taxon>Bacteria</taxon>
        <taxon>Pseudomonadati</taxon>
        <taxon>Pseudomonadota</taxon>
        <taxon>Gammaproteobacteria</taxon>
        <taxon>Cellvibrionales</taxon>
        <taxon>Cellvibrionaceae</taxon>
        <taxon>Simiduia</taxon>
    </lineage>
</organism>
<keyword evidence="4" id="KW-0808">Transferase</keyword>
<dbReference type="STRING" id="1117647.M5M_11145"/>
<evidence type="ECO:0000256" key="1">
    <source>
        <dbReference type="ARBA" id="ARBA00004948"/>
    </source>
</evidence>
<dbReference type="Gene3D" id="3.40.1190.20">
    <property type="match status" value="1"/>
</dbReference>
<dbReference type="InterPro" id="IPR029056">
    <property type="entry name" value="Ribokinase-like"/>
</dbReference>
<proteinExistence type="predicted"/>
<dbReference type="GO" id="GO:0009228">
    <property type="term" value="P:thiamine biosynthetic process"/>
    <property type="evidence" value="ECO:0007669"/>
    <property type="project" value="InterPro"/>
</dbReference>
<reference evidence="4 5" key="1">
    <citation type="journal article" date="2013" name="Genome Announc.">
        <title>Complete genome sequence of Simiduia agarivorans SA1(T), a marine bacterium able to degrade a variety of polysaccharides.</title>
        <authorList>
            <person name="Lin S.Y."/>
            <person name="Shieh W.Y."/>
            <person name="Chen J.S."/>
            <person name="Tang S.L."/>
        </authorList>
    </citation>
    <scope>NUCLEOTIDE SEQUENCE [LARGE SCALE GENOMIC DNA]</scope>
    <source>
        <strain evidence="5">DSM 21679 / JCM 13881 / BCRC 17597 / SA1</strain>
    </source>
</reference>
<gene>
    <name evidence="4" type="ordered locus">M5M_11145</name>
</gene>
<feature type="domain" description="Pyridoxamine kinase/Phosphomethylpyrimidine kinase" evidence="3">
    <location>
        <begin position="18"/>
        <end position="257"/>
    </location>
</feature>